<dbReference type="KEGG" id="mgra:A4G16_05145"/>
<dbReference type="EMBL" id="CP015030">
    <property type="protein sequence ID" value="QIM66798.1"/>
    <property type="molecule type" value="Genomic_DNA"/>
</dbReference>
<protein>
    <submittedName>
        <fullName evidence="1">Addiction module toxin RelE</fullName>
    </submittedName>
</protein>
<proteinExistence type="predicted"/>
<dbReference type="AlphaFoldDB" id="A0A6G8JIX5"/>
<dbReference type="Proteomes" id="UP000501366">
    <property type="component" value="Chromosome"/>
</dbReference>
<dbReference type="RefSeq" id="WP_165888999.1">
    <property type="nucleotide sequence ID" value="NZ_CP015030.1"/>
</dbReference>
<sequence>MKELNLDDPTFKWELLVTDCFYFWLCEQDKGTKNCILSALERLRLFGPYLARPYADHIKGSNYKNMKELRVQYQGKVIRAFFAFDPLRKAIVLCAGDKSNDKLFYEKMLKLADKEFKNYLASLEE</sequence>
<gene>
    <name evidence="1" type="ORF">A4G16_05145</name>
</gene>
<organism evidence="1 2">
    <name type="scientific">Mannheimia granulomatis</name>
    <dbReference type="NCBI Taxonomy" id="85402"/>
    <lineage>
        <taxon>Bacteria</taxon>
        <taxon>Pseudomonadati</taxon>
        <taxon>Pseudomonadota</taxon>
        <taxon>Gammaproteobacteria</taxon>
        <taxon>Pasteurellales</taxon>
        <taxon>Pasteurellaceae</taxon>
        <taxon>Mannheimia</taxon>
    </lineage>
</organism>
<evidence type="ECO:0000313" key="2">
    <source>
        <dbReference type="Proteomes" id="UP000501366"/>
    </source>
</evidence>
<dbReference type="Pfam" id="PF05973">
    <property type="entry name" value="Gp49"/>
    <property type="match status" value="1"/>
</dbReference>
<accession>A0A6G8JIX5</accession>
<name>A0A6G8JIX5_9PAST</name>
<reference evidence="1 2" key="1">
    <citation type="submission" date="2016-03" db="EMBL/GenBank/DDBJ databases">
        <authorList>
            <person name="Bojesen A.M."/>
            <person name="Planet P."/>
            <person name="Hansen M.J."/>
        </authorList>
    </citation>
    <scope>NUCLEOTIDE SEQUENCE [LARGE SCALE GENOMIC DNA]</scope>
    <source>
        <strain evidence="1 2">B 234/94</strain>
    </source>
</reference>
<evidence type="ECO:0000313" key="1">
    <source>
        <dbReference type="EMBL" id="QIM66798.1"/>
    </source>
</evidence>
<dbReference type="InterPro" id="IPR009241">
    <property type="entry name" value="HigB-like"/>
</dbReference>